<evidence type="ECO:0000256" key="7">
    <source>
        <dbReference type="ARBA" id="ARBA00023242"/>
    </source>
</evidence>
<dbReference type="InterPro" id="IPR032839">
    <property type="entry name" value="RAB3GAP_N"/>
</dbReference>
<keyword evidence="2" id="KW-0479">Metal-binding</keyword>
<dbReference type="SUPFAM" id="SSF56784">
    <property type="entry name" value="HAD-like"/>
    <property type="match status" value="1"/>
</dbReference>
<dbReference type="InterPro" id="IPR026059">
    <property type="entry name" value="Rab3GAP2"/>
</dbReference>
<accession>A0A5J4ZYV4</accession>
<dbReference type="PROSITE" id="PS50064">
    <property type="entry name" value="ZF_PARP_2"/>
    <property type="match status" value="1"/>
</dbReference>
<dbReference type="Proteomes" id="UP000325577">
    <property type="component" value="Linkage Group LG4"/>
</dbReference>
<dbReference type="InterPro" id="IPR006549">
    <property type="entry name" value="HAD-SF_hydro_IIIA"/>
</dbReference>
<keyword evidence="3" id="KW-0677">Repeat</keyword>
<name>A0A5J4ZYV4_9ASTE</name>
<dbReference type="GO" id="GO:0003677">
    <property type="term" value="F:DNA binding"/>
    <property type="evidence" value="ECO:0007669"/>
    <property type="project" value="UniProtKB-KW"/>
</dbReference>
<protein>
    <recommendedName>
        <fullName evidence="9">PARP-type domain-containing protein</fullName>
    </recommendedName>
</protein>
<evidence type="ECO:0000256" key="6">
    <source>
        <dbReference type="ARBA" id="ARBA00023125"/>
    </source>
</evidence>
<evidence type="ECO:0000256" key="1">
    <source>
        <dbReference type="ARBA" id="ARBA00004123"/>
    </source>
</evidence>
<dbReference type="Pfam" id="PF08645">
    <property type="entry name" value="PNK3P"/>
    <property type="match status" value="1"/>
</dbReference>
<proteinExistence type="predicted"/>
<dbReference type="InterPro" id="IPR023214">
    <property type="entry name" value="HAD_sf"/>
</dbReference>
<evidence type="ECO:0000313" key="10">
    <source>
        <dbReference type="EMBL" id="KAA8524003.1"/>
    </source>
</evidence>
<dbReference type="InterPro" id="IPR036412">
    <property type="entry name" value="HAD-like_sf"/>
</dbReference>
<dbReference type="Gene3D" id="3.40.50.1000">
    <property type="entry name" value="HAD superfamily/HAD-like"/>
    <property type="match status" value="1"/>
</dbReference>
<keyword evidence="5" id="KW-0862">Zinc</keyword>
<sequence length="782" mass="87560">MASSKVVAEYAKSSRSSCKKCAKKIDAKVLRLGLVSRDSRGFDMTKWHHLDCFPMNSESIPSAEEIKGFSSLKGSDKETIKNLLDTTDQSSEKVHQRDEAEEDELEERNPKKTKYSRPNEGAELDIAFSISDIKDKYKDATLLPKWKAFQTIIFLDRDDNLHDSGKIAAFDFDGCLANTSVKRVGPDAWSLMYPSIPEKLQGLYSDGYKLVIFTNESNIERWKNKRQVAVDSKIGRLNSFIKLVKVPIQVFIACGFDKSDGQSEDPFRKPKPGMWHIMEQHFNSGISIDMDQSFYVGDAAGREKDHSDADIKFAQHGLKPTKMARRTYTTELGCIACDDLSVLGAGKEGWLVGNPNLLTALDTHSLALANRSLVLVLEWSNEVYTATCRVKIRPDLSPIKAEYISAIEWLVFDDIRVLALGTSCGYLLIYSLGGVLIHKQIVNPGRVLKLRVRGTKRDLTQDSSSEEVCVVMPGVIARFDGSDIQSMLQRWFQERHAQFWDQRPKNRDPEDTGNSFGRLPYQLWNVSKYGSCADVAITGIMPPPLMEIHASSQRYYCAVTIGDDAVISAFRLSEDRSRSLVGTILSKVVPATFSTIASFSKMIWRNEQKSPKKQEAKPQPFARASPLTCLKDHPRKGEKLTLSPSGTLAAITDSLGRILLLDTQALVVVRLWKGYREASCLFMEMLVNRDTAASSSTYYEHVKSDYCLCLAIHAPRKGIVEVWQMRTGPRLLTVPCSKGSKILQPTYRFGSPLDSQSSYVPLEVFLLNGDSAQLSVLNRAHN</sequence>
<dbReference type="Gene3D" id="3.30.1740.10">
    <property type="entry name" value="Zinc finger, PARP-type"/>
    <property type="match status" value="1"/>
</dbReference>
<dbReference type="SMART" id="SM01336">
    <property type="entry name" value="zf-PARP"/>
    <property type="match status" value="1"/>
</dbReference>
<dbReference type="PANTHER" id="PTHR12472:SF0">
    <property type="entry name" value="RAB3 GTPASE-ACTIVATING PROTEIN NON-CATALYTIC SUBUNIT"/>
    <property type="match status" value="1"/>
</dbReference>
<keyword evidence="4" id="KW-0863">Zinc-finger</keyword>
<evidence type="ECO:0000256" key="4">
    <source>
        <dbReference type="ARBA" id="ARBA00022771"/>
    </source>
</evidence>
<dbReference type="InterPro" id="IPR036957">
    <property type="entry name" value="Znf_PARP_sf"/>
</dbReference>
<reference evidence="10 11" key="1">
    <citation type="submission" date="2019-09" db="EMBL/GenBank/DDBJ databases">
        <title>A chromosome-level genome assembly of the Chinese tupelo Nyssa sinensis.</title>
        <authorList>
            <person name="Yang X."/>
            <person name="Kang M."/>
            <person name="Yang Y."/>
            <person name="Xiong H."/>
            <person name="Wang M."/>
            <person name="Zhang Z."/>
            <person name="Wang Z."/>
            <person name="Wu H."/>
            <person name="Ma T."/>
            <person name="Liu J."/>
            <person name="Xi Z."/>
        </authorList>
    </citation>
    <scope>NUCLEOTIDE SEQUENCE [LARGE SCALE GENOMIC DNA]</scope>
    <source>
        <strain evidence="10">J267</strain>
        <tissue evidence="10">Leaf</tissue>
    </source>
</reference>
<dbReference type="CDD" id="cd01625">
    <property type="entry name" value="HAD_PNP"/>
    <property type="match status" value="1"/>
</dbReference>
<dbReference type="InterPro" id="IPR013954">
    <property type="entry name" value="PNK3P"/>
</dbReference>
<dbReference type="InterPro" id="IPR001510">
    <property type="entry name" value="Znf_PARP"/>
</dbReference>
<dbReference type="Pfam" id="PF00645">
    <property type="entry name" value="zf-PARP"/>
    <property type="match status" value="1"/>
</dbReference>
<evidence type="ECO:0000256" key="3">
    <source>
        <dbReference type="ARBA" id="ARBA00022737"/>
    </source>
</evidence>
<dbReference type="FunFam" id="3.40.50.1000:FF:000198">
    <property type="entry name" value="Bifunctional polynucleotide phosphatase/kinase"/>
    <property type="match status" value="1"/>
</dbReference>
<gene>
    <name evidence="10" type="ORF">F0562_010566</name>
</gene>
<evidence type="ECO:0000259" key="9">
    <source>
        <dbReference type="PROSITE" id="PS50064"/>
    </source>
</evidence>
<comment type="subcellular location">
    <subcellularLocation>
        <location evidence="1">Nucleus</location>
    </subcellularLocation>
</comment>
<dbReference type="NCBIfam" id="TIGR01664">
    <property type="entry name" value="DNA-3'-Pase"/>
    <property type="match status" value="1"/>
</dbReference>
<keyword evidence="6" id="KW-0238">DNA-binding</keyword>
<keyword evidence="7" id="KW-0539">Nucleus</keyword>
<dbReference type="GO" id="GO:0006974">
    <property type="term" value="P:DNA damage response"/>
    <property type="evidence" value="ECO:0007669"/>
    <property type="project" value="UniProtKB-ARBA"/>
</dbReference>
<evidence type="ECO:0000256" key="2">
    <source>
        <dbReference type="ARBA" id="ARBA00022723"/>
    </source>
</evidence>
<organism evidence="10 11">
    <name type="scientific">Nyssa sinensis</name>
    <dbReference type="NCBI Taxonomy" id="561372"/>
    <lineage>
        <taxon>Eukaryota</taxon>
        <taxon>Viridiplantae</taxon>
        <taxon>Streptophyta</taxon>
        <taxon>Embryophyta</taxon>
        <taxon>Tracheophyta</taxon>
        <taxon>Spermatophyta</taxon>
        <taxon>Magnoliopsida</taxon>
        <taxon>eudicotyledons</taxon>
        <taxon>Gunneridae</taxon>
        <taxon>Pentapetalae</taxon>
        <taxon>asterids</taxon>
        <taxon>Cornales</taxon>
        <taxon>Nyssaceae</taxon>
        <taxon>Nyssa</taxon>
    </lineage>
</organism>
<dbReference type="GO" id="GO:0005634">
    <property type="term" value="C:nucleus"/>
    <property type="evidence" value="ECO:0007669"/>
    <property type="project" value="UniProtKB-SubCell"/>
</dbReference>
<dbReference type="SUPFAM" id="SSF57716">
    <property type="entry name" value="Glucocorticoid receptor-like (DNA-binding domain)"/>
    <property type="match status" value="1"/>
</dbReference>
<evidence type="ECO:0000256" key="8">
    <source>
        <dbReference type="SAM" id="MobiDB-lite"/>
    </source>
</evidence>
<dbReference type="NCBIfam" id="TIGR01662">
    <property type="entry name" value="HAD-SF-IIIA"/>
    <property type="match status" value="1"/>
</dbReference>
<dbReference type="InterPro" id="IPR006551">
    <property type="entry name" value="Polynucleotide_phosphatase"/>
</dbReference>
<dbReference type="Pfam" id="PF14655">
    <property type="entry name" value="RAB3GAP2_N"/>
    <property type="match status" value="1"/>
</dbReference>
<dbReference type="AlphaFoldDB" id="A0A5J4ZYV4"/>
<evidence type="ECO:0000313" key="11">
    <source>
        <dbReference type="Proteomes" id="UP000325577"/>
    </source>
</evidence>
<feature type="region of interest" description="Disordered" evidence="8">
    <location>
        <begin position="84"/>
        <end position="117"/>
    </location>
</feature>
<dbReference type="EMBL" id="CM018047">
    <property type="protein sequence ID" value="KAA8524003.1"/>
    <property type="molecule type" value="Genomic_DNA"/>
</dbReference>
<dbReference type="OrthoDB" id="360390at2759"/>
<keyword evidence="11" id="KW-1185">Reference proteome</keyword>
<dbReference type="PANTHER" id="PTHR12472">
    <property type="entry name" value="RAB3-GAP REGULATORY DOMAIN"/>
    <property type="match status" value="1"/>
</dbReference>
<dbReference type="FunFam" id="3.30.1740.10:FF:000006">
    <property type="entry name" value="Poly [ADP-ribose] polymerase"/>
    <property type="match status" value="1"/>
</dbReference>
<feature type="domain" description="PARP-type" evidence="9">
    <location>
        <begin position="6"/>
        <end position="88"/>
    </location>
</feature>
<evidence type="ECO:0000256" key="5">
    <source>
        <dbReference type="ARBA" id="ARBA00022833"/>
    </source>
</evidence>
<dbReference type="GO" id="GO:0008270">
    <property type="term" value="F:zinc ion binding"/>
    <property type="evidence" value="ECO:0007669"/>
    <property type="project" value="UniProtKB-KW"/>
</dbReference>